<feature type="chain" id="PRO_5035276929" description="Serine aminopeptidase S33 domain-containing protein" evidence="1">
    <location>
        <begin position="23"/>
        <end position="266"/>
    </location>
</feature>
<feature type="domain" description="Serine aminopeptidase S33" evidence="2">
    <location>
        <begin position="56"/>
        <end position="171"/>
    </location>
</feature>
<gene>
    <name evidence="3" type="ORF">GCM10011531_27050</name>
</gene>
<name>A0A8J2TU85_9FLAO</name>
<dbReference type="Gene3D" id="3.40.50.1820">
    <property type="entry name" value="alpha/beta hydrolase"/>
    <property type="match status" value="1"/>
</dbReference>
<keyword evidence="4" id="KW-1185">Reference proteome</keyword>
<dbReference type="Proteomes" id="UP000598120">
    <property type="component" value="Unassembled WGS sequence"/>
</dbReference>
<proteinExistence type="predicted"/>
<accession>A0A8J2TU85</accession>
<feature type="signal peptide" evidence="1">
    <location>
        <begin position="1"/>
        <end position="22"/>
    </location>
</feature>
<protein>
    <recommendedName>
        <fullName evidence="2">Serine aminopeptidase S33 domain-containing protein</fullName>
    </recommendedName>
</protein>
<sequence>MKKIALIILISMIGLNAQDIFAQTDIKKFPATSQAISIIIESDSIAVFGMFAAGEEQKETVILTHGLPGHERNLDLAQELRRSGKNVIYFNYRGAWGSQGEFLYSNCVEDVHKILDFFSSSENVIKYKIKPNAFILFGHSMGGGIALIAGATDNRVKKIAIYSPYLLDNATEAALNGSKTYFESLFMLNINFENFKSDILRNQSRFKISNFKQELAKKQLLIFDENERNKLWIEELNNVEYILMETDHSFSDKRIELIDKAKKWID</sequence>
<dbReference type="AlphaFoldDB" id="A0A8J2TU85"/>
<dbReference type="Pfam" id="PF12146">
    <property type="entry name" value="Hydrolase_4"/>
    <property type="match status" value="1"/>
</dbReference>
<comment type="caution">
    <text evidence="3">The sequence shown here is derived from an EMBL/GenBank/DDBJ whole genome shotgun (WGS) entry which is preliminary data.</text>
</comment>
<reference evidence="3 4" key="1">
    <citation type="journal article" date="2014" name="Int. J. Syst. Evol. Microbiol.">
        <title>Complete genome sequence of Corynebacterium casei LMG S-19264T (=DSM 44701T), isolated from a smear-ripened cheese.</title>
        <authorList>
            <consortium name="US DOE Joint Genome Institute (JGI-PGF)"/>
            <person name="Walter F."/>
            <person name="Albersmeier A."/>
            <person name="Kalinowski J."/>
            <person name="Ruckert C."/>
        </authorList>
    </citation>
    <scope>NUCLEOTIDE SEQUENCE [LARGE SCALE GENOMIC DNA]</scope>
    <source>
        <strain evidence="3 4">CGMCC 1.15295</strain>
    </source>
</reference>
<evidence type="ECO:0000313" key="3">
    <source>
        <dbReference type="EMBL" id="GFZ93663.1"/>
    </source>
</evidence>
<dbReference type="InterPro" id="IPR029058">
    <property type="entry name" value="AB_hydrolase_fold"/>
</dbReference>
<organism evidence="3 4">
    <name type="scientific">Aquaticitalea lipolytica</name>
    <dbReference type="NCBI Taxonomy" id="1247562"/>
    <lineage>
        <taxon>Bacteria</taxon>
        <taxon>Pseudomonadati</taxon>
        <taxon>Bacteroidota</taxon>
        <taxon>Flavobacteriia</taxon>
        <taxon>Flavobacteriales</taxon>
        <taxon>Flavobacteriaceae</taxon>
        <taxon>Aquaticitalea</taxon>
    </lineage>
</organism>
<evidence type="ECO:0000313" key="4">
    <source>
        <dbReference type="Proteomes" id="UP000598120"/>
    </source>
</evidence>
<keyword evidence="1" id="KW-0732">Signal</keyword>
<dbReference type="InterPro" id="IPR022742">
    <property type="entry name" value="Hydrolase_4"/>
</dbReference>
<dbReference type="EMBL" id="BMIC01000009">
    <property type="protein sequence ID" value="GFZ93663.1"/>
    <property type="molecule type" value="Genomic_DNA"/>
</dbReference>
<evidence type="ECO:0000259" key="2">
    <source>
        <dbReference type="Pfam" id="PF12146"/>
    </source>
</evidence>
<evidence type="ECO:0000256" key="1">
    <source>
        <dbReference type="SAM" id="SignalP"/>
    </source>
</evidence>
<dbReference type="SUPFAM" id="SSF53474">
    <property type="entry name" value="alpha/beta-Hydrolases"/>
    <property type="match status" value="1"/>
</dbReference>